<keyword evidence="1" id="KW-1133">Transmembrane helix</keyword>
<keyword evidence="1" id="KW-0472">Membrane</keyword>
<protein>
    <submittedName>
        <fullName evidence="2">Uncharacterized protein</fullName>
    </submittedName>
</protein>
<feature type="transmembrane region" description="Helical" evidence="1">
    <location>
        <begin position="6"/>
        <end position="27"/>
    </location>
</feature>
<evidence type="ECO:0000313" key="2">
    <source>
        <dbReference type="EMBL" id="EBA40577.1"/>
    </source>
</evidence>
<accession>A4E768</accession>
<sequence length="33" mass="3308">MAFVMGAALGAILGSFVTVVALALIWGGSDRGR</sequence>
<evidence type="ECO:0000256" key="1">
    <source>
        <dbReference type="SAM" id="Phobius"/>
    </source>
</evidence>
<comment type="caution">
    <text evidence="2">The sequence shown here is derived from an EMBL/GenBank/DDBJ whole genome shotgun (WGS) entry which is preliminary data.</text>
</comment>
<dbReference type="EMBL" id="AAVN02000001">
    <property type="protein sequence ID" value="EBA40577.1"/>
    <property type="molecule type" value="Genomic_DNA"/>
</dbReference>
<reference evidence="2 3" key="2">
    <citation type="submission" date="2007-04" db="EMBL/GenBank/DDBJ databases">
        <authorList>
            <person name="Fulton L."/>
            <person name="Clifton S."/>
            <person name="Fulton B."/>
            <person name="Xu J."/>
            <person name="Minx P."/>
            <person name="Mardis E.R."/>
            <person name="Wilson R.K."/>
        </authorList>
    </citation>
    <scope>NUCLEOTIDE SEQUENCE [LARGE SCALE GENOMIC DNA]</scope>
    <source>
        <strain evidence="3">ATCC 25986 / DSM 3979 / JCM 10188 / KCTC 3647 / NCTC 11838 / VPI 1003</strain>
    </source>
</reference>
<dbReference type="AlphaFoldDB" id="A4E768"/>
<organism evidence="2 3">
    <name type="scientific">Collinsella aerofaciens (strain ATCC 25986 / DSM 3979 / JCM 10188 / KCTC 3647 / NCTC 11838 / VPI 1003)</name>
    <dbReference type="NCBI Taxonomy" id="411903"/>
    <lineage>
        <taxon>Bacteria</taxon>
        <taxon>Bacillati</taxon>
        <taxon>Actinomycetota</taxon>
        <taxon>Coriobacteriia</taxon>
        <taxon>Coriobacteriales</taxon>
        <taxon>Coriobacteriaceae</taxon>
        <taxon>Collinsella</taxon>
    </lineage>
</organism>
<reference evidence="2 3" key="1">
    <citation type="submission" date="2007-01" db="EMBL/GenBank/DDBJ databases">
        <title>Draft genome sequence of Collinsella aerofaciens (ATCC 25986).</title>
        <authorList>
            <person name="Sudarsanam P."/>
            <person name="Ley R."/>
            <person name="Guruge J."/>
            <person name="Turnbaugh P.J."/>
            <person name="Mahowald M."/>
            <person name="Liep D."/>
            <person name="Gordon J."/>
        </authorList>
    </citation>
    <scope>NUCLEOTIDE SEQUENCE [LARGE SCALE GENOMIC DNA]</scope>
    <source>
        <strain evidence="3">ATCC 25986 / DSM 3979 / JCM 10188 / KCTC 3647 / NCTC 11838 / VPI 1003</strain>
    </source>
</reference>
<name>A4E768_COLAA</name>
<dbReference type="Proteomes" id="UP000002979">
    <property type="component" value="Unassembled WGS sequence"/>
</dbReference>
<gene>
    <name evidence="2" type="ORF">COLAER_00249</name>
</gene>
<keyword evidence="1" id="KW-0812">Transmembrane</keyword>
<evidence type="ECO:0000313" key="3">
    <source>
        <dbReference type="Proteomes" id="UP000002979"/>
    </source>
</evidence>
<proteinExistence type="predicted"/>